<organism evidence="1 2">
    <name type="scientific">Bifidobacterium choloepi</name>
    <dbReference type="NCBI Taxonomy" id="2614131"/>
    <lineage>
        <taxon>Bacteria</taxon>
        <taxon>Bacillati</taxon>
        <taxon>Actinomycetota</taxon>
        <taxon>Actinomycetes</taxon>
        <taxon>Bifidobacteriales</taxon>
        <taxon>Bifidobacteriaceae</taxon>
        <taxon>Bifidobacterium</taxon>
    </lineage>
</organism>
<dbReference type="EMBL" id="VYSG01000001">
    <property type="protein sequence ID" value="NEG69168.1"/>
    <property type="molecule type" value="Genomic_DNA"/>
</dbReference>
<proteinExistence type="predicted"/>
<comment type="caution">
    <text evidence="1">The sequence shown here is derived from an EMBL/GenBank/DDBJ whole genome shotgun (WGS) entry which is preliminary data.</text>
</comment>
<evidence type="ECO:0000313" key="2">
    <source>
        <dbReference type="Proteomes" id="UP000469292"/>
    </source>
</evidence>
<accession>A0A6I5MX76</accession>
<evidence type="ECO:0000313" key="1">
    <source>
        <dbReference type="EMBL" id="NEG69168.1"/>
    </source>
</evidence>
<protein>
    <submittedName>
        <fullName evidence="1">Uncharacterized protein</fullName>
    </submittedName>
</protein>
<dbReference type="Proteomes" id="UP000469292">
    <property type="component" value="Unassembled WGS sequence"/>
</dbReference>
<dbReference type="AlphaFoldDB" id="A0A6I5MX76"/>
<gene>
    <name evidence="1" type="ORF">F6S87_00700</name>
</gene>
<reference evidence="1 2" key="1">
    <citation type="submission" date="2019-09" db="EMBL/GenBank/DDBJ databases">
        <title>Phylogenetic characterization of a novel taxon of the genus Bifidobacterium: Bifidobacterium choloepi sp. nov.</title>
        <authorList>
            <person name="Modesto M."/>
            <person name="Satti M."/>
        </authorList>
    </citation>
    <scope>NUCLEOTIDE SEQUENCE [LARGE SCALE GENOMIC DNA]</scope>
    <source>
        <strain evidence="1 2">BRDM6</strain>
    </source>
</reference>
<sequence>MIASSWTQAGITELPGQQWWSRRAILDQYVELMKDCHHSRRMPMKVLDYYRSASIKGIVWLTVIEDCPAAFVEAVEMLLLLWLTGDRKTAVTILLHYVICPFDFVKKEIQCWQPNQSYADLPRFERTDYLSKIIFSQLRSGETCDKEHMLEATALHALARKEVEPINGSGSLDLTGALADLQLICTLGCALDARCNRDLYCDGIDTTTQQPHYVKTIPKDYWNVDGTHPATLFGEVVTLGDLEEPICNMKRHHPDDQLFRYLDLWMRGIPEEELLVQ</sequence>
<name>A0A6I5MX76_9BIFI</name>
<keyword evidence="2" id="KW-1185">Reference proteome</keyword>